<dbReference type="AlphaFoldDB" id="A0A1V5ZL45"/>
<proteinExistence type="inferred from homology"/>
<dbReference type="CDD" id="cd13831">
    <property type="entry name" value="HU"/>
    <property type="match status" value="1"/>
</dbReference>
<comment type="caution">
    <text evidence="4">The sequence shown here is derived from an EMBL/GenBank/DDBJ whole genome shotgun (WGS) entry which is preliminary data.</text>
</comment>
<accession>A0A1V5ZL45</accession>
<reference evidence="4" key="1">
    <citation type="submission" date="2017-02" db="EMBL/GenBank/DDBJ databases">
        <title>Delving into the versatile metabolic prowess of the omnipresent phylum Bacteroidetes.</title>
        <authorList>
            <person name="Nobu M.K."/>
            <person name="Mei R."/>
            <person name="Narihiro T."/>
            <person name="Kuroda K."/>
            <person name="Liu W.-T."/>
        </authorList>
    </citation>
    <scope>NUCLEOTIDE SEQUENCE</scope>
    <source>
        <strain evidence="4">ADurb.Bin160</strain>
    </source>
</reference>
<dbReference type="PROSITE" id="PS00045">
    <property type="entry name" value="HISTONE_LIKE"/>
    <property type="match status" value="1"/>
</dbReference>
<dbReference type="Pfam" id="PF00216">
    <property type="entry name" value="Bac_DNA_binding"/>
    <property type="match status" value="1"/>
</dbReference>
<dbReference type="Gene3D" id="4.10.520.10">
    <property type="entry name" value="IHF-like DNA-binding proteins"/>
    <property type="match status" value="1"/>
</dbReference>
<evidence type="ECO:0000256" key="1">
    <source>
        <dbReference type="ARBA" id="ARBA00023067"/>
    </source>
</evidence>
<evidence type="ECO:0000256" key="2">
    <source>
        <dbReference type="ARBA" id="ARBA00023125"/>
    </source>
</evidence>
<gene>
    <name evidence="4" type="ORF">BWY04_01155</name>
</gene>
<dbReference type="Proteomes" id="UP000485621">
    <property type="component" value="Unassembled WGS sequence"/>
</dbReference>
<comment type="similarity">
    <text evidence="3">Belongs to the bacterial histone-like protein family.</text>
</comment>
<sequence length="91" mass="9813">MTKTALIAQLAEELGVSKKLAAELVNTFIDTVIAGVKKEGEVRIQGFGTFKKSHRKAREGVNPQNPSQKIKIPAMNVVTFKAGSDFKGAVK</sequence>
<dbReference type="InterPro" id="IPR020816">
    <property type="entry name" value="Histone-like_DNA-bd_CS"/>
</dbReference>
<keyword evidence="1" id="KW-0226">DNA condensation</keyword>
<dbReference type="GO" id="GO:0030527">
    <property type="term" value="F:structural constituent of chromatin"/>
    <property type="evidence" value="ECO:0007669"/>
    <property type="project" value="InterPro"/>
</dbReference>
<evidence type="ECO:0000313" key="4">
    <source>
        <dbReference type="EMBL" id="OQB40891.1"/>
    </source>
</evidence>
<dbReference type="PANTHER" id="PTHR33175:SF3">
    <property type="entry name" value="DNA-BINDING PROTEIN HU-BETA"/>
    <property type="match status" value="1"/>
</dbReference>
<dbReference type="PANTHER" id="PTHR33175">
    <property type="entry name" value="DNA-BINDING PROTEIN HU"/>
    <property type="match status" value="1"/>
</dbReference>
<evidence type="ECO:0000256" key="3">
    <source>
        <dbReference type="RuleBase" id="RU003939"/>
    </source>
</evidence>
<dbReference type="GO" id="GO:0003677">
    <property type="term" value="F:DNA binding"/>
    <property type="evidence" value="ECO:0007669"/>
    <property type="project" value="UniProtKB-KW"/>
</dbReference>
<dbReference type="GO" id="GO:0030261">
    <property type="term" value="P:chromosome condensation"/>
    <property type="evidence" value="ECO:0007669"/>
    <property type="project" value="UniProtKB-KW"/>
</dbReference>
<dbReference type="InterPro" id="IPR000119">
    <property type="entry name" value="Hist_DNA-bd"/>
</dbReference>
<organism evidence="4">
    <name type="scientific">candidate division CPR1 bacterium ADurb.Bin160</name>
    <dbReference type="NCBI Taxonomy" id="1852826"/>
    <lineage>
        <taxon>Bacteria</taxon>
        <taxon>candidate division CPR1</taxon>
    </lineage>
</organism>
<dbReference type="EMBL" id="MWDB01000029">
    <property type="protein sequence ID" value="OQB40891.1"/>
    <property type="molecule type" value="Genomic_DNA"/>
</dbReference>
<name>A0A1V5ZL45_9BACT</name>
<dbReference type="SMART" id="SM00411">
    <property type="entry name" value="BHL"/>
    <property type="match status" value="1"/>
</dbReference>
<protein>
    <submittedName>
        <fullName evidence="4">DNA-binding protein HRL53</fullName>
    </submittedName>
</protein>
<dbReference type="InterPro" id="IPR010992">
    <property type="entry name" value="IHF-like_DNA-bd_dom_sf"/>
</dbReference>
<keyword evidence="2 4" id="KW-0238">DNA-binding</keyword>
<dbReference type="SUPFAM" id="SSF47729">
    <property type="entry name" value="IHF-like DNA-binding proteins"/>
    <property type="match status" value="1"/>
</dbReference>